<accession>A0AAV4QHT4</accession>
<protein>
    <submittedName>
        <fullName evidence="1">Uncharacterized protein</fullName>
    </submittedName>
</protein>
<gene>
    <name evidence="1" type="ORF">CEXT_315421</name>
</gene>
<reference evidence="1 2" key="1">
    <citation type="submission" date="2021-06" db="EMBL/GenBank/DDBJ databases">
        <title>Caerostris extrusa draft genome.</title>
        <authorList>
            <person name="Kono N."/>
            <person name="Arakawa K."/>
        </authorList>
    </citation>
    <scope>NUCLEOTIDE SEQUENCE [LARGE SCALE GENOMIC DNA]</scope>
</reference>
<evidence type="ECO:0000313" key="1">
    <source>
        <dbReference type="EMBL" id="GIY07817.1"/>
    </source>
</evidence>
<dbReference type="EMBL" id="BPLR01006160">
    <property type="protein sequence ID" value="GIY07817.1"/>
    <property type="molecule type" value="Genomic_DNA"/>
</dbReference>
<organism evidence="1 2">
    <name type="scientific">Caerostris extrusa</name>
    <name type="common">Bark spider</name>
    <name type="synonym">Caerostris bankana</name>
    <dbReference type="NCBI Taxonomy" id="172846"/>
    <lineage>
        <taxon>Eukaryota</taxon>
        <taxon>Metazoa</taxon>
        <taxon>Ecdysozoa</taxon>
        <taxon>Arthropoda</taxon>
        <taxon>Chelicerata</taxon>
        <taxon>Arachnida</taxon>
        <taxon>Araneae</taxon>
        <taxon>Araneomorphae</taxon>
        <taxon>Entelegynae</taxon>
        <taxon>Araneoidea</taxon>
        <taxon>Araneidae</taxon>
        <taxon>Caerostris</taxon>
    </lineage>
</organism>
<proteinExistence type="predicted"/>
<keyword evidence="2" id="KW-1185">Reference proteome</keyword>
<sequence>MIYEVKKKKKFRQIASPTSLLRDFSRTEANASHFTIPCTVSQLLLGINERDGGKEGGLSEMSKEAALCRFAEPFDLAGSRGGGGQC</sequence>
<dbReference type="AlphaFoldDB" id="A0AAV4QHT4"/>
<evidence type="ECO:0000313" key="2">
    <source>
        <dbReference type="Proteomes" id="UP001054945"/>
    </source>
</evidence>
<dbReference type="Proteomes" id="UP001054945">
    <property type="component" value="Unassembled WGS sequence"/>
</dbReference>
<name>A0AAV4QHT4_CAEEX</name>
<comment type="caution">
    <text evidence="1">The sequence shown here is derived from an EMBL/GenBank/DDBJ whole genome shotgun (WGS) entry which is preliminary data.</text>
</comment>